<dbReference type="EMBL" id="JAPWTK010000229">
    <property type="protein sequence ID" value="KAJ8945029.1"/>
    <property type="molecule type" value="Genomic_DNA"/>
</dbReference>
<keyword evidence="2" id="KW-1185">Reference proteome</keyword>
<name>A0AAV8Y0Y2_9CUCU</name>
<dbReference type="Proteomes" id="UP001162162">
    <property type="component" value="Unassembled WGS sequence"/>
</dbReference>
<proteinExistence type="predicted"/>
<protein>
    <submittedName>
        <fullName evidence="1">Uncharacterized protein</fullName>
    </submittedName>
</protein>
<evidence type="ECO:0000313" key="1">
    <source>
        <dbReference type="EMBL" id="KAJ8945029.1"/>
    </source>
</evidence>
<sequence>MKHLVNVVGAEPADVLNTTDISALEGTPGGNDQGRAVLCGCRSPTVYVQGAAQGDTATELFSRRKHQIYVVHKFDETGSINSVKTWILKIKTEDRNAS</sequence>
<dbReference type="AlphaFoldDB" id="A0AAV8Y0Y2"/>
<organism evidence="1 2">
    <name type="scientific">Aromia moschata</name>
    <dbReference type="NCBI Taxonomy" id="1265417"/>
    <lineage>
        <taxon>Eukaryota</taxon>
        <taxon>Metazoa</taxon>
        <taxon>Ecdysozoa</taxon>
        <taxon>Arthropoda</taxon>
        <taxon>Hexapoda</taxon>
        <taxon>Insecta</taxon>
        <taxon>Pterygota</taxon>
        <taxon>Neoptera</taxon>
        <taxon>Endopterygota</taxon>
        <taxon>Coleoptera</taxon>
        <taxon>Polyphaga</taxon>
        <taxon>Cucujiformia</taxon>
        <taxon>Chrysomeloidea</taxon>
        <taxon>Cerambycidae</taxon>
        <taxon>Cerambycinae</taxon>
        <taxon>Callichromatini</taxon>
        <taxon>Aromia</taxon>
    </lineage>
</organism>
<comment type="caution">
    <text evidence="1">The sequence shown here is derived from an EMBL/GenBank/DDBJ whole genome shotgun (WGS) entry which is preliminary data.</text>
</comment>
<gene>
    <name evidence="1" type="ORF">NQ318_019022</name>
</gene>
<reference evidence="1" key="1">
    <citation type="journal article" date="2023" name="Insect Mol. Biol.">
        <title>Genome sequencing provides insights into the evolution of gene families encoding plant cell wall-degrading enzymes in longhorned beetles.</title>
        <authorList>
            <person name="Shin N.R."/>
            <person name="Okamura Y."/>
            <person name="Kirsch R."/>
            <person name="Pauchet Y."/>
        </authorList>
    </citation>
    <scope>NUCLEOTIDE SEQUENCE</scope>
    <source>
        <strain evidence="1">AMC_N1</strain>
    </source>
</reference>
<evidence type="ECO:0000313" key="2">
    <source>
        <dbReference type="Proteomes" id="UP001162162"/>
    </source>
</evidence>
<accession>A0AAV8Y0Y2</accession>